<dbReference type="RefSeq" id="WP_106743147.1">
    <property type="nucleotide sequence ID" value="NZ_PXYY01000128.1"/>
</dbReference>
<evidence type="ECO:0000313" key="2">
    <source>
        <dbReference type="Proteomes" id="UP000241868"/>
    </source>
</evidence>
<dbReference type="AlphaFoldDB" id="A0A2P7TX68"/>
<gene>
    <name evidence="1" type="ORF">C7N83_12895</name>
</gene>
<accession>A0A2P7TX68</accession>
<sequence>MKFNFPIAVNMHEFLKTGRFDYIEIGQSDEQILQMFPDPDCTSQGLVVKQGLNIWLYGNIEFHFSDGILNQICLEHLPFGSIDGGRSILLYPWIFSRPEKLNLNFVLSQLICHHIDFFKVEDPANVILRLQSGVDLVFDKDGQQRLNTVCKRKADLPQWLSTVV</sequence>
<name>A0A2P7TX68_9NEIS</name>
<protein>
    <submittedName>
        <fullName evidence="1">Uncharacterized protein</fullName>
    </submittedName>
</protein>
<organism evidence="1 2">
    <name type="scientific">Neisseria iguanae</name>
    <dbReference type="NCBI Taxonomy" id="90242"/>
    <lineage>
        <taxon>Bacteria</taxon>
        <taxon>Pseudomonadati</taxon>
        <taxon>Pseudomonadota</taxon>
        <taxon>Betaproteobacteria</taxon>
        <taxon>Neisseriales</taxon>
        <taxon>Neisseriaceae</taxon>
        <taxon>Neisseria</taxon>
    </lineage>
</organism>
<comment type="caution">
    <text evidence="1">The sequence shown here is derived from an EMBL/GenBank/DDBJ whole genome shotgun (WGS) entry which is preliminary data.</text>
</comment>
<evidence type="ECO:0000313" key="1">
    <source>
        <dbReference type="EMBL" id="PSJ79329.1"/>
    </source>
</evidence>
<reference evidence="1 2" key="1">
    <citation type="submission" date="2018-03" db="EMBL/GenBank/DDBJ databases">
        <title>Neisseria weixii sp. nov., isolated from the intestinal contents of Tibetan Plateau pika (Ochotona curzoniae) in Yushu, Qinghai Province, China.</title>
        <authorList>
            <person name="Gui Z."/>
        </authorList>
    </citation>
    <scope>NUCLEOTIDE SEQUENCE [LARGE SCALE GENOMIC DNA]</scope>
    <source>
        <strain evidence="1 2">ATCC 51483</strain>
    </source>
</reference>
<keyword evidence="2" id="KW-1185">Reference proteome</keyword>
<dbReference type="OrthoDB" id="1160422at2"/>
<dbReference type="Proteomes" id="UP000241868">
    <property type="component" value="Unassembled WGS sequence"/>
</dbReference>
<dbReference type="EMBL" id="PXYY01000128">
    <property type="protein sequence ID" value="PSJ79329.1"/>
    <property type="molecule type" value="Genomic_DNA"/>
</dbReference>
<proteinExistence type="predicted"/>